<dbReference type="EMBL" id="UINC01117128">
    <property type="protein sequence ID" value="SVC89338.1"/>
    <property type="molecule type" value="Genomic_DNA"/>
</dbReference>
<sequence>MVEFIDFIVDRGSQTSRDYNILFNKVRSILNVYNDRIFFSYNPASLNSIPMSNDQKELTISVIDGENKKKLDSIYVYMDYSIEHAAETWVSDSSKDYTLFLPNAGSKSVYVITISIDYQKLLRGNYLDLLSVKPKHSKVTVIPQNIKVYSTESIATLGTGLEYSAVYDSIKSCFGNNYSAEFVRDINDSDVLMSIEVSTKENMRRQSRKDPFKSEAFFILRLEDRETGNNIFSHMIAKTEAVDYDFVERASVRALRDLANKASQSICK</sequence>
<dbReference type="AlphaFoldDB" id="A0A382QWU7"/>
<organism evidence="1">
    <name type="scientific">marine metagenome</name>
    <dbReference type="NCBI Taxonomy" id="408172"/>
    <lineage>
        <taxon>unclassified sequences</taxon>
        <taxon>metagenomes</taxon>
        <taxon>ecological metagenomes</taxon>
    </lineage>
</organism>
<reference evidence="1" key="1">
    <citation type="submission" date="2018-05" db="EMBL/GenBank/DDBJ databases">
        <authorList>
            <person name="Lanie J.A."/>
            <person name="Ng W.-L."/>
            <person name="Kazmierczak K.M."/>
            <person name="Andrzejewski T.M."/>
            <person name="Davidsen T.M."/>
            <person name="Wayne K.J."/>
            <person name="Tettelin H."/>
            <person name="Glass J.I."/>
            <person name="Rusch D."/>
            <person name="Podicherti R."/>
            <person name="Tsui H.-C.T."/>
            <person name="Winkler M.E."/>
        </authorList>
    </citation>
    <scope>NUCLEOTIDE SEQUENCE</scope>
</reference>
<accession>A0A382QWU7</accession>
<proteinExistence type="predicted"/>
<protein>
    <submittedName>
        <fullName evidence="1">Uncharacterized protein</fullName>
    </submittedName>
</protein>
<name>A0A382QWU7_9ZZZZ</name>
<evidence type="ECO:0000313" key="1">
    <source>
        <dbReference type="EMBL" id="SVC89338.1"/>
    </source>
</evidence>
<gene>
    <name evidence="1" type="ORF">METZ01_LOCUS342192</name>
</gene>